<feature type="transmembrane region" description="Helical" evidence="1">
    <location>
        <begin position="61"/>
        <end position="81"/>
    </location>
</feature>
<feature type="transmembrane region" description="Helical" evidence="1">
    <location>
        <begin position="128"/>
        <end position="150"/>
    </location>
</feature>
<gene>
    <name evidence="2" type="ORF">GCM10010145_28390</name>
</gene>
<reference evidence="2" key="2">
    <citation type="submission" date="2020-09" db="EMBL/GenBank/DDBJ databases">
        <authorList>
            <person name="Sun Q."/>
            <person name="Ohkuma M."/>
        </authorList>
    </citation>
    <scope>NUCLEOTIDE SEQUENCE</scope>
    <source>
        <strain evidence="2">JCM 3131</strain>
    </source>
</reference>
<comment type="caution">
    <text evidence="2">The sequence shown here is derived from an EMBL/GenBank/DDBJ whole genome shotgun (WGS) entry which is preliminary data.</text>
</comment>
<keyword evidence="1" id="KW-0472">Membrane</keyword>
<keyword evidence="3" id="KW-1185">Reference proteome</keyword>
<dbReference type="Proteomes" id="UP000620156">
    <property type="component" value="Unassembled WGS sequence"/>
</dbReference>
<dbReference type="EMBL" id="BMQK01000004">
    <property type="protein sequence ID" value="GGQ56647.1"/>
    <property type="molecule type" value="Genomic_DNA"/>
</dbReference>
<keyword evidence="1" id="KW-0812">Transmembrane</keyword>
<protein>
    <submittedName>
        <fullName evidence="2">Uncharacterized protein</fullName>
    </submittedName>
</protein>
<proteinExistence type="predicted"/>
<keyword evidence="1" id="KW-1133">Transmembrane helix</keyword>
<accession>A0A918EQM5</accession>
<evidence type="ECO:0000313" key="3">
    <source>
        <dbReference type="Proteomes" id="UP000620156"/>
    </source>
</evidence>
<name>A0A918EQM5_9ACTN</name>
<feature type="transmembrane region" description="Helical" evidence="1">
    <location>
        <begin position="37"/>
        <end position="55"/>
    </location>
</feature>
<dbReference type="AlphaFoldDB" id="A0A918EQM5"/>
<sequence length="165" mass="18080">MSTPVDAEQAWKDLQRIRIPQERVYDEVERSAESGPGGTYAVAAIMWVFLVGISLDLPRWGLWLAMGAYVALLSVLAVVLNRRSRMRLHRSRYDWRATVLFFGGAVVTGGTVLLSGHLVESLEPMTGGLIRATASAAVFVLVSGPVNRWAVGSLRDRAARAEEGR</sequence>
<feature type="transmembrane region" description="Helical" evidence="1">
    <location>
        <begin position="93"/>
        <end position="116"/>
    </location>
</feature>
<evidence type="ECO:0000313" key="2">
    <source>
        <dbReference type="EMBL" id="GGQ56647.1"/>
    </source>
</evidence>
<reference evidence="2" key="1">
    <citation type="journal article" date="2014" name="Int. J. Syst. Evol. Microbiol.">
        <title>Complete genome sequence of Corynebacterium casei LMG S-19264T (=DSM 44701T), isolated from a smear-ripened cheese.</title>
        <authorList>
            <consortium name="US DOE Joint Genome Institute (JGI-PGF)"/>
            <person name="Walter F."/>
            <person name="Albersmeier A."/>
            <person name="Kalinowski J."/>
            <person name="Ruckert C."/>
        </authorList>
    </citation>
    <scope>NUCLEOTIDE SEQUENCE</scope>
    <source>
        <strain evidence="2">JCM 3131</strain>
    </source>
</reference>
<evidence type="ECO:0000256" key="1">
    <source>
        <dbReference type="SAM" id="Phobius"/>
    </source>
</evidence>
<organism evidence="2 3">
    <name type="scientific">Streptomyces ruber</name>
    <dbReference type="NCBI Taxonomy" id="83378"/>
    <lineage>
        <taxon>Bacteria</taxon>
        <taxon>Bacillati</taxon>
        <taxon>Actinomycetota</taxon>
        <taxon>Actinomycetes</taxon>
        <taxon>Kitasatosporales</taxon>
        <taxon>Streptomycetaceae</taxon>
        <taxon>Streptomyces</taxon>
    </lineage>
</organism>
<dbReference type="RefSeq" id="WP_189217109.1">
    <property type="nucleotide sequence ID" value="NZ_BMQK01000004.1"/>
</dbReference>